<evidence type="ECO:0000256" key="4">
    <source>
        <dbReference type="PROSITE-ProRule" id="PRU00221"/>
    </source>
</evidence>
<dbReference type="PROSITE" id="PS50294">
    <property type="entry name" value="WD_REPEATS_REGION"/>
    <property type="match status" value="6"/>
</dbReference>
<reference evidence="5 6" key="1">
    <citation type="submission" date="2024-09" db="EMBL/GenBank/DDBJ databases">
        <title>Chromosome-scale assembly of Riccia fluitans.</title>
        <authorList>
            <person name="Paukszto L."/>
            <person name="Sawicki J."/>
            <person name="Karawczyk K."/>
            <person name="Piernik-Szablinska J."/>
            <person name="Szczecinska M."/>
            <person name="Mazdziarz M."/>
        </authorList>
    </citation>
    <scope>NUCLEOTIDE SEQUENCE [LARGE SCALE GENOMIC DNA]</scope>
    <source>
        <strain evidence="5">Rf_01</strain>
        <tissue evidence="5">Aerial parts of the thallus</tissue>
    </source>
</reference>
<name>A0ABD1ZIQ6_9MARC</name>
<keyword evidence="6" id="KW-1185">Reference proteome</keyword>
<proteinExistence type="inferred from homology"/>
<dbReference type="GO" id="GO:0016226">
    <property type="term" value="P:iron-sulfur cluster assembly"/>
    <property type="evidence" value="ECO:0007669"/>
    <property type="project" value="UniProtKB-UniRule"/>
</dbReference>
<dbReference type="EMBL" id="JBHFFA010000001">
    <property type="protein sequence ID" value="KAL2651331.1"/>
    <property type="molecule type" value="Genomic_DNA"/>
</dbReference>
<dbReference type="Pfam" id="PF00400">
    <property type="entry name" value="WD40"/>
    <property type="match status" value="7"/>
</dbReference>
<feature type="repeat" description="WD" evidence="4">
    <location>
        <begin position="242"/>
        <end position="274"/>
    </location>
</feature>
<comment type="function">
    <text evidence="3">Essential component of the cytosolic iron-sulfur (Fe/S) protein assembly machinery. Required for the maturation of extramitochondrial Fe/S proteins.</text>
</comment>
<dbReference type="InterPro" id="IPR036322">
    <property type="entry name" value="WD40_repeat_dom_sf"/>
</dbReference>
<dbReference type="HAMAP" id="MF_03037">
    <property type="entry name" value="ciao1"/>
    <property type="match status" value="1"/>
</dbReference>
<feature type="repeat" description="WD" evidence="4">
    <location>
        <begin position="53"/>
        <end position="94"/>
    </location>
</feature>
<dbReference type="InterPro" id="IPR020472">
    <property type="entry name" value="WD40_PAC1"/>
</dbReference>
<dbReference type="CDD" id="cd00200">
    <property type="entry name" value="WD40"/>
    <property type="match status" value="1"/>
</dbReference>
<dbReference type="Proteomes" id="UP001605036">
    <property type="component" value="Unassembled WGS sequence"/>
</dbReference>
<evidence type="ECO:0000256" key="1">
    <source>
        <dbReference type="ARBA" id="ARBA00022574"/>
    </source>
</evidence>
<comment type="similarity">
    <text evidence="3">Belongs to the WD repeat CIA1 family.</text>
</comment>
<dbReference type="SMART" id="SM00320">
    <property type="entry name" value="WD40"/>
    <property type="match status" value="7"/>
</dbReference>
<organism evidence="5 6">
    <name type="scientific">Riccia fluitans</name>
    <dbReference type="NCBI Taxonomy" id="41844"/>
    <lineage>
        <taxon>Eukaryota</taxon>
        <taxon>Viridiplantae</taxon>
        <taxon>Streptophyta</taxon>
        <taxon>Embryophyta</taxon>
        <taxon>Marchantiophyta</taxon>
        <taxon>Marchantiopsida</taxon>
        <taxon>Marchantiidae</taxon>
        <taxon>Marchantiales</taxon>
        <taxon>Ricciaceae</taxon>
        <taxon>Riccia</taxon>
    </lineage>
</organism>
<dbReference type="FunFam" id="2.130.10.10:FF:000136">
    <property type="entry name" value="Probable cytosolic iron-sulfur protein assembly protein CIAO1"/>
    <property type="match status" value="1"/>
</dbReference>
<feature type="repeat" description="WD" evidence="4">
    <location>
        <begin position="147"/>
        <end position="188"/>
    </location>
</feature>
<dbReference type="PANTHER" id="PTHR19920">
    <property type="entry name" value="WD40 PROTEIN CIAO1"/>
    <property type="match status" value="1"/>
</dbReference>
<dbReference type="InterPro" id="IPR028608">
    <property type="entry name" value="CIAO1/Cia1"/>
</dbReference>
<dbReference type="AlphaFoldDB" id="A0ABD1ZIQ6"/>
<dbReference type="PANTHER" id="PTHR19920:SF0">
    <property type="entry name" value="CYTOSOLIC IRON-SULFUR PROTEIN ASSEMBLY PROTEIN CIAO1-RELATED"/>
    <property type="match status" value="1"/>
</dbReference>
<evidence type="ECO:0000256" key="2">
    <source>
        <dbReference type="ARBA" id="ARBA00022737"/>
    </source>
</evidence>
<sequence length="392" mass="42581">MENSGFEPRSNGLEKLSMVDNSREEEGRAQGAAAESNGNGIGLGLSLRLVQELEGHLDRVWSVAWSPSGHTLASCSGDKSCRLWENSSASASSTTWRCQAVVEGGHTRTIRACDWSPDGKLLATASFDATTALWEKVGGEIENVSTLEGHDNEVKSVSWNSSGSLLATCSRDKHVWIWDVQPGNEFECMSVLAGHTQDVKFVTWHPTKDILVSASYDNAIKVWTEDGDGDDWRCVQTLAEPGPGHTSTVWALSFNKDGNRLVSCSDDLTLMVWDTSADLYDSSPDHALWKHVSTISGYHDRTIFSVHWSRANGLIASGAADDSIRIFAEDREQSSTEPGGSTFSMVGKEVKAHSTDVNCVQWHPTNPRILASAGDDGVVKIWEVIGNLSLLG</sequence>
<dbReference type="SUPFAM" id="SSF50978">
    <property type="entry name" value="WD40 repeat-like"/>
    <property type="match status" value="1"/>
</dbReference>
<dbReference type="InterPro" id="IPR019775">
    <property type="entry name" value="WD40_repeat_CS"/>
</dbReference>
<accession>A0ABD1ZIQ6</accession>
<protein>
    <recommendedName>
        <fullName evidence="3">Probable cytosolic iron-sulfur protein assembly protein CIAO1 homolog</fullName>
    </recommendedName>
</protein>
<dbReference type="PROSITE" id="PS50082">
    <property type="entry name" value="WD_REPEATS_2"/>
    <property type="match status" value="6"/>
</dbReference>
<dbReference type="InterPro" id="IPR001680">
    <property type="entry name" value="WD40_rpt"/>
</dbReference>
<comment type="caution">
    <text evidence="5">The sequence shown here is derived from an EMBL/GenBank/DDBJ whole genome shotgun (WGS) entry which is preliminary data.</text>
</comment>
<dbReference type="PRINTS" id="PR00320">
    <property type="entry name" value="GPROTEINBRPT"/>
</dbReference>
<gene>
    <name evidence="5" type="ORF">R1flu_019459</name>
</gene>
<evidence type="ECO:0000313" key="5">
    <source>
        <dbReference type="EMBL" id="KAL2651331.1"/>
    </source>
</evidence>
<dbReference type="InterPro" id="IPR015943">
    <property type="entry name" value="WD40/YVTN_repeat-like_dom_sf"/>
</dbReference>
<evidence type="ECO:0000256" key="3">
    <source>
        <dbReference type="HAMAP-Rule" id="MF_03037"/>
    </source>
</evidence>
<dbReference type="PROSITE" id="PS00678">
    <property type="entry name" value="WD_REPEATS_1"/>
    <property type="match status" value="2"/>
</dbReference>
<feature type="repeat" description="WD" evidence="4">
    <location>
        <begin position="350"/>
        <end position="384"/>
    </location>
</feature>
<feature type="repeat" description="WD" evidence="4">
    <location>
        <begin position="103"/>
        <end position="135"/>
    </location>
</feature>
<keyword evidence="1 4" id="KW-0853">WD repeat</keyword>
<feature type="repeat" description="WD" evidence="4">
    <location>
        <begin position="192"/>
        <end position="223"/>
    </location>
</feature>
<dbReference type="Gene3D" id="2.130.10.10">
    <property type="entry name" value="YVTN repeat-like/Quinoprotein amine dehydrogenase"/>
    <property type="match status" value="2"/>
</dbReference>
<evidence type="ECO:0000313" key="6">
    <source>
        <dbReference type="Proteomes" id="UP001605036"/>
    </source>
</evidence>
<keyword evidence="2" id="KW-0677">Repeat</keyword>